<comment type="similarity">
    <text evidence="1">Belongs to the bacterial solute-binding protein 5 family.</text>
</comment>
<dbReference type="PANTHER" id="PTHR30290:SF9">
    <property type="entry name" value="OLIGOPEPTIDE-BINDING PROTEIN APPA"/>
    <property type="match status" value="1"/>
</dbReference>
<dbReference type="GO" id="GO:0015833">
    <property type="term" value="P:peptide transport"/>
    <property type="evidence" value="ECO:0007669"/>
    <property type="project" value="TreeGrafter"/>
</dbReference>
<comment type="caution">
    <text evidence="5">The sequence shown here is derived from an EMBL/GenBank/DDBJ whole genome shotgun (WGS) entry which is preliminary data.</text>
</comment>
<evidence type="ECO:0000256" key="1">
    <source>
        <dbReference type="ARBA" id="ARBA00005695"/>
    </source>
</evidence>
<protein>
    <submittedName>
        <fullName evidence="5">ABC transporter substrate-binding protein</fullName>
    </submittedName>
</protein>
<keyword evidence="2" id="KW-0813">Transport</keyword>
<accession>A0A9D9HYG0</accession>
<gene>
    <name evidence="5" type="ORF">IAC13_00910</name>
</gene>
<dbReference type="PROSITE" id="PS51257">
    <property type="entry name" value="PROKAR_LIPOPROTEIN"/>
    <property type="match status" value="1"/>
</dbReference>
<dbReference type="PIRSF" id="PIRSF002741">
    <property type="entry name" value="MppA"/>
    <property type="match status" value="1"/>
</dbReference>
<dbReference type="GO" id="GO:0042597">
    <property type="term" value="C:periplasmic space"/>
    <property type="evidence" value="ECO:0007669"/>
    <property type="project" value="UniProtKB-ARBA"/>
</dbReference>
<dbReference type="Proteomes" id="UP000823618">
    <property type="component" value="Unassembled WGS sequence"/>
</dbReference>
<evidence type="ECO:0000313" key="5">
    <source>
        <dbReference type="EMBL" id="MBO8462473.1"/>
    </source>
</evidence>
<evidence type="ECO:0000256" key="2">
    <source>
        <dbReference type="ARBA" id="ARBA00022448"/>
    </source>
</evidence>
<sequence length="508" mass="57652">MKRVGKQMCLLFFSFTLTLVLGGCLGEKEEGKESSIVVGISQDLDSLDPHKSVAAGTKEVLFNMYEGLVKPDHLGNFIDAVAKSHTIKNGGKTYVFTLRQGVKFHNGEEVTAKDVKYSIERCAGITEGKTPLIAAFSNVKSVEIVDDTIIKIHLKQADIEFLAYLTVAIVPEGTNDFEKYPIGTGPFRYESRAPQEYITFKKFDDYWDKDNQAHLEEVTFKVVTNSSALVNGLKGGSIQMATRMTTNETAQLKNDPFTIYQGGSNLVQALYLNHAAKPFHDIRVRQALCYAVNRQEIVDLIADGKGTIVGSSMFPAFKKYYIQELANYYTEDIQKAKQLLKEAGYPNGFEMTITVPANYQKHIDAAQVLIEQLKRIGITAKIELIEWDAWLSDVYANRNYQSTVVGVDAAYLSARAMLERFTSDYSRNFINYWNPKYDKLYQKVRESTKEEEQIKLYKKMETMLTEDAANVYIQDMNSEVALHKDYAGYEFYPLYVQDMAKIYKVKQE</sequence>
<reference evidence="5" key="2">
    <citation type="journal article" date="2021" name="PeerJ">
        <title>Extensive microbial diversity within the chicken gut microbiome revealed by metagenomics and culture.</title>
        <authorList>
            <person name="Gilroy R."/>
            <person name="Ravi A."/>
            <person name="Getino M."/>
            <person name="Pursley I."/>
            <person name="Horton D.L."/>
            <person name="Alikhan N.F."/>
            <person name="Baker D."/>
            <person name="Gharbi K."/>
            <person name="Hall N."/>
            <person name="Watson M."/>
            <person name="Adriaenssens E.M."/>
            <person name="Foster-Nyarko E."/>
            <person name="Jarju S."/>
            <person name="Secka A."/>
            <person name="Antonio M."/>
            <person name="Oren A."/>
            <person name="Chaudhuri R.R."/>
            <person name="La Ragione R."/>
            <person name="Hildebrand F."/>
            <person name="Pallen M.J."/>
        </authorList>
    </citation>
    <scope>NUCLEOTIDE SEQUENCE</scope>
    <source>
        <strain evidence="5">E3-2379</strain>
    </source>
</reference>
<dbReference type="AlphaFoldDB" id="A0A9D9HYG0"/>
<evidence type="ECO:0000256" key="3">
    <source>
        <dbReference type="ARBA" id="ARBA00022729"/>
    </source>
</evidence>
<organism evidence="5 6">
    <name type="scientific">Candidatus Scybalomonas excrementavium</name>
    <dbReference type="NCBI Taxonomy" id="2840943"/>
    <lineage>
        <taxon>Bacteria</taxon>
        <taxon>Bacillati</taxon>
        <taxon>Bacillota</taxon>
        <taxon>Clostridia</taxon>
        <taxon>Lachnospirales</taxon>
        <taxon>Lachnospiraceae</taxon>
        <taxon>Lachnospiraceae incertae sedis</taxon>
        <taxon>Candidatus Scybalomonas</taxon>
    </lineage>
</organism>
<dbReference type="InterPro" id="IPR000914">
    <property type="entry name" value="SBP_5_dom"/>
</dbReference>
<dbReference type="PANTHER" id="PTHR30290">
    <property type="entry name" value="PERIPLASMIC BINDING COMPONENT OF ABC TRANSPORTER"/>
    <property type="match status" value="1"/>
</dbReference>
<dbReference type="GO" id="GO:1904680">
    <property type="term" value="F:peptide transmembrane transporter activity"/>
    <property type="evidence" value="ECO:0007669"/>
    <property type="project" value="TreeGrafter"/>
</dbReference>
<dbReference type="InterPro" id="IPR030678">
    <property type="entry name" value="Peptide/Ni-bd"/>
</dbReference>
<proteinExistence type="inferred from homology"/>
<dbReference type="EMBL" id="JADIML010000026">
    <property type="protein sequence ID" value="MBO8462473.1"/>
    <property type="molecule type" value="Genomic_DNA"/>
</dbReference>
<dbReference type="Gene3D" id="3.10.105.10">
    <property type="entry name" value="Dipeptide-binding Protein, Domain 3"/>
    <property type="match status" value="1"/>
</dbReference>
<name>A0A9D9HYG0_9FIRM</name>
<evidence type="ECO:0000313" key="6">
    <source>
        <dbReference type="Proteomes" id="UP000823618"/>
    </source>
</evidence>
<dbReference type="Gene3D" id="3.40.190.10">
    <property type="entry name" value="Periplasmic binding protein-like II"/>
    <property type="match status" value="1"/>
</dbReference>
<dbReference type="GO" id="GO:0043190">
    <property type="term" value="C:ATP-binding cassette (ABC) transporter complex"/>
    <property type="evidence" value="ECO:0007669"/>
    <property type="project" value="InterPro"/>
</dbReference>
<dbReference type="SUPFAM" id="SSF53850">
    <property type="entry name" value="Periplasmic binding protein-like II"/>
    <property type="match status" value="1"/>
</dbReference>
<dbReference type="InterPro" id="IPR039424">
    <property type="entry name" value="SBP_5"/>
</dbReference>
<keyword evidence="3" id="KW-0732">Signal</keyword>
<reference evidence="5" key="1">
    <citation type="submission" date="2020-10" db="EMBL/GenBank/DDBJ databases">
        <authorList>
            <person name="Gilroy R."/>
        </authorList>
    </citation>
    <scope>NUCLEOTIDE SEQUENCE</scope>
    <source>
        <strain evidence="5">E3-2379</strain>
    </source>
</reference>
<feature type="domain" description="Solute-binding protein family 5" evidence="4">
    <location>
        <begin position="79"/>
        <end position="425"/>
    </location>
</feature>
<dbReference type="Pfam" id="PF00496">
    <property type="entry name" value="SBP_bac_5"/>
    <property type="match status" value="1"/>
</dbReference>
<evidence type="ECO:0000259" key="4">
    <source>
        <dbReference type="Pfam" id="PF00496"/>
    </source>
</evidence>